<evidence type="ECO:0000313" key="2">
    <source>
        <dbReference type="EMBL" id="GAA3023327.1"/>
    </source>
</evidence>
<dbReference type="EMBL" id="BAAAWD010000015">
    <property type="protein sequence ID" value="GAA3023327.1"/>
    <property type="molecule type" value="Genomic_DNA"/>
</dbReference>
<name>A0ABP6KWT4_9ACTN</name>
<feature type="transmembrane region" description="Helical" evidence="1">
    <location>
        <begin position="20"/>
        <end position="39"/>
    </location>
</feature>
<comment type="caution">
    <text evidence="2">The sequence shown here is derived from an EMBL/GenBank/DDBJ whole genome shotgun (WGS) entry which is preliminary data.</text>
</comment>
<keyword evidence="3" id="KW-1185">Reference proteome</keyword>
<organism evidence="2 3">
    <name type="scientific">Streptosporangium longisporum</name>
    <dbReference type="NCBI Taxonomy" id="46187"/>
    <lineage>
        <taxon>Bacteria</taxon>
        <taxon>Bacillati</taxon>
        <taxon>Actinomycetota</taxon>
        <taxon>Actinomycetes</taxon>
        <taxon>Streptosporangiales</taxon>
        <taxon>Streptosporangiaceae</taxon>
        <taxon>Streptosporangium</taxon>
    </lineage>
</organism>
<keyword evidence="1" id="KW-0472">Membrane</keyword>
<reference evidence="3" key="1">
    <citation type="journal article" date="2019" name="Int. J. Syst. Evol. Microbiol.">
        <title>The Global Catalogue of Microorganisms (GCM) 10K type strain sequencing project: providing services to taxonomists for standard genome sequencing and annotation.</title>
        <authorList>
            <consortium name="The Broad Institute Genomics Platform"/>
            <consortium name="The Broad Institute Genome Sequencing Center for Infectious Disease"/>
            <person name="Wu L."/>
            <person name="Ma J."/>
        </authorList>
    </citation>
    <scope>NUCLEOTIDE SEQUENCE [LARGE SCALE GENOMIC DNA]</scope>
    <source>
        <strain evidence="3">JCM 3106</strain>
    </source>
</reference>
<accession>A0ABP6KWT4</accession>
<dbReference type="RefSeq" id="WP_344900486.1">
    <property type="nucleotide sequence ID" value="NZ_BAAAWD010000015.1"/>
</dbReference>
<dbReference type="Proteomes" id="UP001499930">
    <property type="component" value="Unassembled WGS sequence"/>
</dbReference>
<keyword evidence="1" id="KW-1133">Transmembrane helix</keyword>
<gene>
    <name evidence="2" type="ORF">GCM10017559_55770</name>
</gene>
<evidence type="ECO:0000256" key="1">
    <source>
        <dbReference type="SAM" id="Phobius"/>
    </source>
</evidence>
<evidence type="ECO:0000313" key="3">
    <source>
        <dbReference type="Proteomes" id="UP001499930"/>
    </source>
</evidence>
<keyword evidence="1" id="KW-0812">Transmembrane</keyword>
<protein>
    <submittedName>
        <fullName evidence="2">Uncharacterized protein</fullName>
    </submittedName>
</protein>
<proteinExistence type="predicted"/>
<sequence length="273" mass="30612">MRWLRRIGADFRARQHIDAYALTVVVFAFALLSVFSDALEDDLRWAVLFSGLGLLLYRLTLPAESASPPADLLHDRSVYDTAPLSSLFAHARDVRVFAPSAVNLLSARTCELLRTTVLAREKGSVRIVVLDPAERAAVRLAARQLDDSVEFPVQRLPASLEGTLERLRLMGDWKVAGGFEYRLLAYSPGFSLVLVDPETPRGRIIVEIHGFHNPSTSSRMHLELTRGRDERWYAYWLEQFDHIWQAATPDVRRFSSSAEAPRPASGGAVEARD</sequence>